<dbReference type="InterPro" id="IPR040309">
    <property type="entry name" value="Naf1"/>
</dbReference>
<feature type="region of interest" description="Disordered" evidence="9">
    <location>
        <begin position="48"/>
        <end position="68"/>
    </location>
</feature>
<feature type="compositionally biased region" description="Low complexity" evidence="9">
    <location>
        <begin position="353"/>
        <end position="371"/>
    </location>
</feature>
<dbReference type="Gene3D" id="2.40.10.230">
    <property type="entry name" value="Probable tRNA pseudouridine synthase domain"/>
    <property type="match status" value="1"/>
</dbReference>
<dbReference type="PANTHER" id="PTHR31633">
    <property type="entry name" value="H/ACA RIBONUCLEOPROTEIN COMPLEX NON-CORE SUBUNIT NAF1"/>
    <property type="match status" value="1"/>
</dbReference>
<dbReference type="GO" id="GO:0005634">
    <property type="term" value="C:nucleus"/>
    <property type="evidence" value="ECO:0007669"/>
    <property type="project" value="UniProtKB-SubCell"/>
</dbReference>
<proteinExistence type="inferred from homology"/>
<dbReference type="SUPFAM" id="SSF50447">
    <property type="entry name" value="Translation proteins"/>
    <property type="match status" value="1"/>
</dbReference>
<evidence type="ECO:0000313" key="10">
    <source>
        <dbReference type="EMBL" id="CAJ1408230.1"/>
    </source>
</evidence>
<keyword evidence="6" id="KW-0597">Phosphoprotein</keyword>
<evidence type="ECO:0000256" key="1">
    <source>
        <dbReference type="ARBA" id="ARBA00004123"/>
    </source>
</evidence>
<name>A0AA36ND97_9DINO</name>
<keyword evidence="11" id="KW-1185">Reference proteome</keyword>
<evidence type="ECO:0000256" key="6">
    <source>
        <dbReference type="ARBA" id="ARBA00022553"/>
    </source>
</evidence>
<keyword evidence="7" id="KW-0694">RNA-binding</keyword>
<dbReference type="GO" id="GO:0006364">
    <property type="term" value="P:rRNA processing"/>
    <property type="evidence" value="ECO:0007669"/>
    <property type="project" value="UniProtKB-KW"/>
</dbReference>
<dbReference type="GO" id="GO:0003723">
    <property type="term" value="F:RNA binding"/>
    <property type="evidence" value="ECO:0007669"/>
    <property type="project" value="UniProtKB-KW"/>
</dbReference>
<keyword evidence="4" id="KW-0690">Ribosome biogenesis</keyword>
<evidence type="ECO:0000256" key="7">
    <source>
        <dbReference type="ARBA" id="ARBA00022884"/>
    </source>
</evidence>
<keyword evidence="8" id="KW-0539">Nucleus</keyword>
<dbReference type="Proteomes" id="UP001178507">
    <property type="component" value="Unassembled WGS sequence"/>
</dbReference>
<feature type="compositionally biased region" description="Acidic residues" evidence="9">
    <location>
        <begin position="150"/>
        <end position="159"/>
    </location>
</feature>
<feature type="compositionally biased region" description="Acidic residues" evidence="9">
    <location>
        <begin position="168"/>
        <end position="178"/>
    </location>
</feature>
<feature type="region of interest" description="Disordered" evidence="9">
    <location>
        <begin position="333"/>
        <end position="436"/>
    </location>
</feature>
<dbReference type="InterPro" id="IPR009000">
    <property type="entry name" value="Transl_B-barrel_sf"/>
</dbReference>
<dbReference type="GO" id="GO:0001522">
    <property type="term" value="P:pseudouridine synthesis"/>
    <property type="evidence" value="ECO:0007669"/>
    <property type="project" value="InterPro"/>
</dbReference>
<keyword evidence="5" id="KW-0698">rRNA processing</keyword>
<feature type="region of interest" description="Disordered" evidence="9">
    <location>
        <begin position="150"/>
        <end position="196"/>
    </location>
</feature>
<dbReference type="EMBL" id="CAUJNA010003709">
    <property type="protein sequence ID" value="CAJ1408230.1"/>
    <property type="molecule type" value="Genomic_DNA"/>
</dbReference>
<reference evidence="10" key="1">
    <citation type="submission" date="2023-08" db="EMBL/GenBank/DDBJ databases">
        <authorList>
            <person name="Chen Y."/>
            <person name="Shah S."/>
            <person name="Dougan E. K."/>
            <person name="Thang M."/>
            <person name="Chan C."/>
        </authorList>
    </citation>
    <scope>NUCLEOTIDE SEQUENCE</scope>
</reference>
<dbReference type="Pfam" id="PF04410">
    <property type="entry name" value="Gar1"/>
    <property type="match status" value="1"/>
</dbReference>
<feature type="region of interest" description="Disordered" evidence="9">
    <location>
        <begin position="117"/>
        <end position="138"/>
    </location>
</feature>
<dbReference type="AlphaFoldDB" id="A0AA36ND97"/>
<comment type="caution">
    <text evidence="10">The sequence shown here is derived from an EMBL/GenBank/DDBJ whole genome shotgun (WGS) entry which is preliminary data.</text>
</comment>
<feature type="compositionally biased region" description="Acidic residues" evidence="9">
    <location>
        <begin position="333"/>
        <end position="349"/>
    </location>
</feature>
<organism evidence="10 11">
    <name type="scientific">Effrenium voratum</name>
    <dbReference type="NCBI Taxonomy" id="2562239"/>
    <lineage>
        <taxon>Eukaryota</taxon>
        <taxon>Sar</taxon>
        <taxon>Alveolata</taxon>
        <taxon>Dinophyceae</taxon>
        <taxon>Suessiales</taxon>
        <taxon>Symbiodiniaceae</taxon>
        <taxon>Effrenium</taxon>
    </lineage>
</organism>
<evidence type="ECO:0000256" key="5">
    <source>
        <dbReference type="ARBA" id="ARBA00022552"/>
    </source>
</evidence>
<evidence type="ECO:0000256" key="4">
    <source>
        <dbReference type="ARBA" id="ARBA00022517"/>
    </source>
</evidence>
<evidence type="ECO:0000256" key="2">
    <source>
        <dbReference type="ARBA" id="ARBA00009801"/>
    </source>
</evidence>
<protein>
    <recommendedName>
        <fullName evidence="3">H/ACA ribonucleoprotein complex non-core subunit NAF1</fullName>
    </recommendedName>
</protein>
<evidence type="ECO:0000256" key="3">
    <source>
        <dbReference type="ARBA" id="ARBA00021438"/>
    </source>
</evidence>
<evidence type="ECO:0000256" key="9">
    <source>
        <dbReference type="SAM" id="MobiDB-lite"/>
    </source>
</evidence>
<dbReference type="InterPro" id="IPR007504">
    <property type="entry name" value="H/ACA_rnp_Gar1/Naf1"/>
</dbReference>
<comment type="subcellular location">
    <subcellularLocation>
        <location evidence="1">Nucleus</location>
    </subcellularLocation>
</comment>
<evidence type="ECO:0000256" key="8">
    <source>
        <dbReference type="ARBA" id="ARBA00023242"/>
    </source>
</evidence>
<evidence type="ECO:0000313" key="11">
    <source>
        <dbReference type="Proteomes" id="UP001178507"/>
    </source>
</evidence>
<gene>
    <name evidence="10" type="ORF">EVOR1521_LOCUS29723</name>
</gene>
<dbReference type="InterPro" id="IPR038664">
    <property type="entry name" value="Gar1/Naf1_Cbf5-bd_sf"/>
</dbReference>
<sequence length="436" mass="45890">MAGASGAESAEQRVRHLREDEDLIIDGETEVDDLLVAQRIAEQEALAEEVLQEPAGSTGERRRAPSAQDVQKLLRLLRETSKLTAKIGTLPAQFDTFVSPELREACKHAAEAVTKLPLPEGESADLAEPAEPVGEEHWGEGEPVAVDLQSTDEEAEPEAVQEAAEAPEKEEAEEGEEEGKEKAELGENPENGEAEMEVEVEVKEAEAARPAPLEDEGAPQISVAHLAEHLEETAPREHIGQVLSVVQDLIIVQGEEDGKALDLGSVLCLSGGRVLGAVVDVFGPTCKAHYVVLPTESCKQDLPTVGSKVVAAIGMEETSFLDASELAVGQLEDGDVSDSAEGSDSDEGGDGSTGASAAGAAALEAAMRGAPAAPPRGIWKEPPRRRERPARPARPARPRPAPPAHDVRGFGAARGARRAPETGGRPLAKPGDAFNT</sequence>
<dbReference type="GO" id="GO:0005732">
    <property type="term" value="C:sno(s)RNA-containing ribonucleoprotein complex"/>
    <property type="evidence" value="ECO:0007669"/>
    <property type="project" value="InterPro"/>
</dbReference>
<accession>A0AA36ND97</accession>
<dbReference type="PANTHER" id="PTHR31633:SF1">
    <property type="entry name" value="H_ACA RIBONUCLEOPROTEIN COMPLEX NON-CORE SUBUNIT NAF1"/>
    <property type="match status" value="1"/>
</dbReference>
<comment type="similarity">
    <text evidence="2">Belongs to the NAF1 family.</text>
</comment>
<dbReference type="GO" id="GO:0000493">
    <property type="term" value="P:box H/ACA snoRNP assembly"/>
    <property type="evidence" value="ECO:0007669"/>
    <property type="project" value="InterPro"/>
</dbReference>